<dbReference type="InterPro" id="IPR005829">
    <property type="entry name" value="Sugar_transporter_CS"/>
</dbReference>
<dbReference type="InterPro" id="IPR020846">
    <property type="entry name" value="MFS_dom"/>
</dbReference>
<dbReference type="InterPro" id="IPR011701">
    <property type="entry name" value="MFS"/>
</dbReference>
<dbReference type="EMBL" id="JACJID010000006">
    <property type="protein sequence ID" value="MBA8930117.1"/>
    <property type="molecule type" value="Genomic_DNA"/>
</dbReference>
<feature type="transmembrane region" description="Helical" evidence="8">
    <location>
        <begin position="75"/>
        <end position="93"/>
    </location>
</feature>
<keyword evidence="2" id="KW-0813">Transport</keyword>
<dbReference type="Gene3D" id="1.20.1720.10">
    <property type="entry name" value="Multidrug resistance protein D"/>
    <property type="match status" value="1"/>
</dbReference>
<keyword evidence="4 8" id="KW-0812">Transmembrane</keyword>
<evidence type="ECO:0000259" key="9">
    <source>
        <dbReference type="PROSITE" id="PS50850"/>
    </source>
</evidence>
<protein>
    <recommendedName>
        <fullName evidence="7">MFS-type drug efflux transporter P55</fullName>
    </recommendedName>
</protein>
<keyword evidence="6 8" id="KW-0472">Membrane</keyword>
<dbReference type="Proteomes" id="UP000517916">
    <property type="component" value="Unassembled WGS sequence"/>
</dbReference>
<sequence length="115" mass="11804">MARRLAVSAGAAAVLLAALDAYVVVGVLVDIVRSIGIPVNHLELATPVVTGYLLGYVAAMPLLGQLSDRLGRRVLLHACLAGFAVSSALTALANDLSILVAGRALQGMPVVRCCQ</sequence>
<evidence type="ECO:0000256" key="8">
    <source>
        <dbReference type="SAM" id="Phobius"/>
    </source>
</evidence>
<comment type="caution">
    <text evidence="10">The sequence shown here is derived from an EMBL/GenBank/DDBJ whole genome shotgun (WGS) entry which is preliminary data.</text>
</comment>
<organism evidence="10 11">
    <name type="scientific">Kutzneria viridogrisea</name>
    <dbReference type="NCBI Taxonomy" id="47990"/>
    <lineage>
        <taxon>Bacteria</taxon>
        <taxon>Bacillati</taxon>
        <taxon>Actinomycetota</taxon>
        <taxon>Actinomycetes</taxon>
        <taxon>Pseudonocardiales</taxon>
        <taxon>Pseudonocardiaceae</taxon>
        <taxon>Kutzneria</taxon>
    </lineage>
</organism>
<evidence type="ECO:0000313" key="11">
    <source>
        <dbReference type="Proteomes" id="UP000517916"/>
    </source>
</evidence>
<evidence type="ECO:0000256" key="3">
    <source>
        <dbReference type="ARBA" id="ARBA00022519"/>
    </source>
</evidence>
<keyword evidence="3" id="KW-1003">Cell membrane</keyword>
<evidence type="ECO:0000256" key="7">
    <source>
        <dbReference type="ARBA" id="ARBA00044273"/>
    </source>
</evidence>
<evidence type="ECO:0000256" key="4">
    <source>
        <dbReference type="ARBA" id="ARBA00022692"/>
    </source>
</evidence>
<evidence type="ECO:0000256" key="2">
    <source>
        <dbReference type="ARBA" id="ARBA00022448"/>
    </source>
</evidence>
<dbReference type="SUPFAM" id="SSF103473">
    <property type="entry name" value="MFS general substrate transporter"/>
    <property type="match status" value="1"/>
</dbReference>
<evidence type="ECO:0000256" key="5">
    <source>
        <dbReference type="ARBA" id="ARBA00022989"/>
    </source>
</evidence>
<keyword evidence="3" id="KW-0997">Cell inner membrane</keyword>
<name>A0ABR6BT73_9PSEU</name>
<keyword evidence="5 8" id="KW-1133">Transmembrane helix</keyword>
<dbReference type="PANTHER" id="PTHR23501">
    <property type="entry name" value="MAJOR FACILITATOR SUPERFAMILY"/>
    <property type="match status" value="1"/>
</dbReference>
<keyword evidence="11" id="KW-1185">Reference proteome</keyword>
<gene>
    <name evidence="10" type="ORF">BC739_007350</name>
</gene>
<evidence type="ECO:0000313" key="10">
    <source>
        <dbReference type="EMBL" id="MBA8930117.1"/>
    </source>
</evidence>
<evidence type="ECO:0000256" key="1">
    <source>
        <dbReference type="ARBA" id="ARBA00004429"/>
    </source>
</evidence>
<dbReference type="PROSITE" id="PS50850">
    <property type="entry name" value="MFS"/>
    <property type="match status" value="1"/>
</dbReference>
<reference evidence="10 11" key="1">
    <citation type="submission" date="2020-08" db="EMBL/GenBank/DDBJ databases">
        <title>Genomic Encyclopedia of Archaeal and Bacterial Type Strains, Phase II (KMG-II): from individual species to whole genera.</title>
        <authorList>
            <person name="Goeker M."/>
        </authorList>
    </citation>
    <scope>NUCLEOTIDE SEQUENCE [LARGE SCALE GENOMIC DNA]</scope>
    <source>
        <strain evidence="10 11">DSM 43850</strain>
    </source>
</reference>
<dbReference type="PROSITE" id="PS00216">
    <property type="entry name" value="SUGAR_TRANSPORT_1"/>
    <property type="match status" value="1"/>
</dbReference>
<dbReference type="PANTHER" id="PTHR23501:SF191">
    <property type="entry name" value="VACUOLAR BASIC AMINO ACID TRANSPORTER 4"/>
    <property type="match status" value="1"/>
</dbReference>
<accession>A0ABR6BT73</accession>
<dbReference type="Pfam" id="PF07690">
    <property type="entry name" value="MFS_1"/>
    <property type="match status" value="1"/>
</dbReference>
<feature type="transmembrane region" description="Helical" evidence="8">
    <location>
        <begin position="45"/>
        <end position="63"/>
    </location>
</feature>
<feature type="domain" description="Major facilitator superfamily (MFS) profile" evidence="9">
    <location>
        <begin position="6"/>
        <end position="115"/>
    </location>
</feature>
<evidence type="ECO:0000256" key="6">
    <source>
        <dbReference type="ARBA" id="ARBA00023136"/>
    </source>
</evidence>
<comment type="subcellular location">
    <subcellularLocation>
        <location evidence="1">Cell inner membrane</location>
        <topology evidence="1">Multi-pass membrane protein</topology>
    </subcellularLocation>
</comment>
<proteinExistence type="predicted"/>
<dbReference type="InterPro" id="IPR036259">
    <property type="entry name" value="MFS_trans_sf"/>
</dbReference>